<dbReference type="RefSeq" id="WP_068379160.1">
    <property type="nucleotide sequence ID" value="NZ_LSNE01000009.1"/>
</dbReference>
<accession>A0A148KNA9</accession>
<feature type="region of interest" description="Disordered" evidence="1">
    <location>
        <begin position="116"/>
        <end position="146"/>
    </location>
</feature>
<evidence type="ECO:0000256" key="1">
    <source>
        <dbReference type="SAM" id="MobiDB-lite"/>
    </source>
</evidence>
<proteinExistence type="predicted"/>
<reference evidence="4" key="1">
    <citation type="submission" date="2016-02" db="EMBL/GenBank/DDBJ databases">
        <authorList>
            <person name="Schultz-Johansen M."/>
            <person name="Glaring M.A."/>
            <person name="Bech P.K."/>
            <person name="Stougaard P."/>
        </authorList>
    </citation>
    <scope>NUCLEOTIDE SEQUENCE [LARGE SCALE GENOMIC DNA]</scope>
    <source>
        <strain evidence="4">S66</strain>
    </source>
</reference>
<sequence length="249" mass="27460">MFNSFLHVVTLKKCLLSFLYLLILTSTNVKSQQSSQAENAELEKQEIERIVVSGGNLDAANRAFYAGDFVLAEIEFKQNAKCALRMERNKQAFVSGMQTSAINSALQSTASIQRGASSQGNSVANSSGPTSSINGKLANREESSTVPEHTCADRGYQLYMLGLSQIQLGRPAEAEKNLKTATFLNRNIYDAHYRLALMQLLRNDKKSAEERLANIQEIHEKCGDCNGSDEITARIDFLEKALSGEIKLN</sequence>
<keyword evidence="4" id="KW-1185">Reference proteome</keyword>
<dbReference type="SUPFAM" id="SSF48452">
    <property type="entry name" value="TPR-like"/>
    <property type="match status" value="1"/>
</dbReference>
<dbReference type="OrthoDB" id="9814042at2"/>
<gene>
    <name evidence="3" type="ORF">AX660_19530</name>
</gene>
<evidence type="ECO:0000256" key="2">
    <source>
        <dbReference type="SAM" id="SignalP"/>
    </source>
</evidence>
<evidence type="ECO:0008006" key="5">
    <source>
        <dbReference type="Google" id="ProtNLM"/>
    </source>
</evidence>
<feature type="chain" id="PRO_5007550267" description="MalT-like TPR region domain-containing protein" evidence="2">
    <location>
        <begin position="32"/>
        <end position="249"/>
    </location>
</feature>
<name>A0A148KNA9_9ALTE</name>
<keyword evidence="2" id="KW-0732">Signal</keyword>
<dbReference type="InterPro" id="IPR019734">
    <property type="entry name" value="TPR_rpt"/>
</dbReference>
<dbReference type="SMART" id="SM00028">
    <property type="entry name" value="TPR"/>
    <property type="match status" value="2"/>
</dbReference>
<protein>
    <recommendedName>
        <fullName evidence="5">MalT-like TPR region domain-containing protein</fullName>
    </recommendedName>
</protein>
<comment type="caution">
    <text evidence="3">The sequence shown here is derived from an EMBL/GenBank/DDBJ whole genome shotgun (WGS) entry which is preliminary data.</text>
</comment>
<feature type="compositionally biased region" description="Polar residues" evidence="1">
    <location>
        <begin position="116"/>
        <end position="134"/>
    </location>
</feature>
<dbReference type="AlphaFoldDB" id="A0A148KNA9"/>
<dbReference type="EMBL" id="LSNE01000009">
    <property type="protein sequence ID" value="KXI27739.1"/>
    <property type="molecule type" value="Genomic_DNA"/>
</dbReference>
<evidence type="ECO:0000313" key="4">
    <source>
        <dbReference type="Proteomes" id="UP000070299"/>
    </source>
</evidence>
<feature type="signal peptide" evidence="2">
    <location>
        <begin position="1"/>
        <end position="31"/>
    </location>
</feature>
<dbReference type="Gene3D" id="1.25.40.10">
    <property type="entry name" value="Tetratricopeptide repeat domain"/>
    <property type="match status" value="1"/>
</dbReference>
<dbReference type="Proteomes" id="UP000070299">
    <property type="component" value="Unassembled WGS sequence"/>
</dbReference>
<evidence type="ECO:0000313" key="3">
    <source>
        <dbReference type="EMBL" id="KXI27739.1"/>
    </source>
</evidence>
<dbReference type="InterPro" id="IPR011990">
    <property type="entry name" value="TPR-like_helical_dom_sf"/>
</dbReference>
<organism evidence="3 4">
    <name type="scientific">Paraglaciecola hydrolytica</name>
    <dbReference type="NCBI Taxonomy" id="1799789"/>
    <lineage>
        <taxon>Bacteria</taxon>
        <taxon>Pseudomonadati</taxon>
        <taxon>Pseudomonadota</taxon>
        <taxon>Gammaproteobacteria</taxon>
        <taxon>Alteromonadales</taxon>
        <taxon>Alteromonadaceae</taxon>
        <taxon>Paraglaciecola</taxon>
    </lineage>
</organism>